<accession>A0A835U6Q6</accession>
<dbReference type="EMBL" id="JADCNM010000344">
    <property type="protein sequence ID" value="KAG0448151.1"/>
    <property type="molecule type" value="Genomic_DNA"/>
</dbReference>
<comment type="caution">
    <text evidence="1">The sequence shown here is derived from an EMBL/GenBank/DDBJ whole genome shotgun (WGS) entry which is preliminary data.</text>
</comment>
<organism evidence="1 2">
    <name type="scientific">Vanilla planifolia</name>
    <name type="common">Vanilla</name>
    <dbReference type="NCBI Taxonomy" id="51239"/>
    <lineage>
        <taxon>Eukaryota</taxon>
        <taxon>Viridiplantae</taxon>
        <taxon>Streptophyta</taxon>
        <taxon>Embryophyta</taxon>
        <taxon>Tracheophyta</taxon>
        <taxon>Spermatophyta</taxon>
        <taxon>Magnoliopsida</taxon>
        <taxon>Liliopsida</taxon>
        <taxon>Asparagales</taxon>
        <taxon>Orchidaceae</taxon>
        <taxon>Vanilloideae</taxon>
        <taxon>Vanilleae</taxon>
        <taxon>Vanilla</taxon>
    </lineage>
</organism>
<name>A0A835U6Q6_VANPL</name>
<sequence length="109" mass="12575">MTVLFVETIPPKTGDLKFKKWKIKNNVVMSWLDNSMTNENDENFLLYNINHEIYDAIGEFYSKRIISPRFLRLKLISMIFDREILPSPNSTTSSLGKGNNCSKNINGTI</sequence>
<gene>
    <name evidence="1" type="ORF">HPP92_027983</name>
</gene>
<dbReference type="AlphaFoldDB" id="A0A835U6Q6"/>
<evidence type="ECO:0000313" key="1">
    <source>
        <dbReference type="EMBL" id="KAG0448151.1"/>
    </source>
</evidence>
<dbReference type="Proteomes" id="UP000639772">
    <property type="component" value="Unassembled WGS sequence"/>
</dbReference>
<dbReference type="OrthoDB" id="1746033at2759"/>
<proteinExistence type="predicted"/>
<protein>
    <submittedName>
        <fullName evidence="1">Uncharacterized protein</fullName>
    </submittedName>
</protein>
<evidence type="ECO:0000313" key="2">
    <source>
        <dbReference type="Proteomes" id="UP000639772"/>
    </source>
</evidence>
<reference evidence="1 2" key="1">
    <citation type="journal article" date="2020" name="Nat. Food">
        <title>A phased Vanilla planifolia genome enables genetic improvement of flavour and production.</title>
        <authorList>
            <person name="Hasing T."/>
            <person name="Tang H."/>
            <person name="Brym M."/>
            <person name="Khazi F."/>
            <person name="Huang T."/>
            <person name="Chambers A.H."/>
        </authorList>
    </citation>
    <scope>NUCLEOTIDE SEQUENCE [LARGE SCALE GENOMIC DNA]</scope>
    <source>
        <tissue evidence="1">Leaf</tissue>
    </source>
</reference>